<feature type="domain" description="PDZ" evidence="7">
    <location>
        <begin position="95"/>
        <end position="163"/>
    </location>
</feature>
<dbReference type="InterPro" id="IPR036034">
    <property type="entry name" value="PDZ_sf"/>
</dbReference>
<dbReference type="Pfam" id="PF17820">
    <property type="entry name" value="PDZ_6"/>
    <property type="match status" value="1"/>
</dbReference>
<sequence length="450" mass="49834">MIISMTFLNFFKYSLFLTLFCTFFGICAPVLAKNDVEKQKIEAFFKDLKTFTAVFSNIKQLYVDDVDNKKLFNHAIKGMVNGLDPHSDYLEPEEQKNLLENALGKFGGLGIIIGMKNKTIQVISPIDDTPAYKAGIQTGDLIVKIGDKPVRGMTLEDGVGLMRGKAGTDIKITIVRKNKKPFVVNITREIITIISVKGYLLEKNIGYIRISSFQNPTAKLLKQTFNDLVKENNAQLSSLILDLRNNPGGVLNGAVDVSNLFLDKKGLVVYTKGRIPSSNLKFKTKPGDIMQGLPIVVLINEGSVSASEIVAGALQDHKRAIIMGSTSFGKGSVQTILELQKGYGLKLTTARYYTPNGRSIQAKGIVPDIKLKNISLENEAEKSVVEIKEKDLNGHLEAENPSELSPEEILSTQKKNKEKQNKTIIEKLKKDYFVHEATNLLKALTILNNQ</sequence>
<dbReference type="Pfam" id="PF22694">
    <property type="entry name" value="CtpB_N-like"/>
    <property type="match status" value="1"/>
</dbReference>
<evidence type="ECO:0000256" key="5">
    <source>
        <dbReference type="RuleBase" id="RU004404"/>
    </source>
</evidence>
<dbReference type="PANTHER" id="PTHR32060">
    <property type="entry name" value="TAIL-SPECIFIC PROTEASE"/>
    <property type="match status" value="1"/>
</dbReference>
<dbReference type="SUPFAM" id="SSF52096">
    <property type="entry name" value="ClpP/crotonase"/>
    <property type="match status" value="1"/>
</dbReference>
<dbReference type="InterPro" id="IPR005151">
    <property type="entry name" value="Tail-specific_protease"/>
</dbReference>
<dbReference type="EMBL" id="CP000488">
    <property type="protein sequence ID" value="ABL02369.1"/>
    <property type="molecule type" value="Genomic_DNA"/>
</dbReference>
<reference evidence="8 9" key="1">
    <citation type="journal article" date="2007" name="Science">
        <title>The Calyptogena magnifica chemoautotrophic symbiont genome.</title>
        <authorList>
            <person name="Newton I.L.G."/>
            <person name="Woyke T."/>
            <person name="Auchtung T.A."/>
            <person name="Dilly G.F."/>
            <person name="Dutton R.J."/>
            <person name="Fisher M.C."/>
            <person name="Fontanez K.M."/>
            <person name="Lau E."/>
            <person name="Stewart F.J."/>
            <person name="Richardson P.M."/>
            <person name="Barry K.W."/>
            <person name="Saunders E."/>
            <person name="Detter J.C."/>
            <person name="Wu D."/>
            <person name="Eisen J.A."/>
            <person name="Cavanaugh C.M."/>
        </authorList>
    </citation>
    <scope>NUCLEOTIDE SEQUENCE [LARGE SCALE GENOMIC DNA]</scope>
    <source>
        <strain evidence="8 9">Cm</strain>
    </source>
</reference>
<dbReference type="Gene3D" id="3.30.750.44">
    <property type="match status" value="1"/>
</dbReference>
<dbReference type="FunFam" id="2.30.42.10:FF:000063">
    <property type="entry name" value="Peptidase, S41 family"/>
    <property type="match status" value="1"/>
</dbReference>
<dbReference type="InterPro" id="IPR001478">
    <property type="entry name" value="PDZ"/>
</dbReference>
<evidence type="ECO:0000256" key="4">
    <source>
        <dbReference type="ARBA" id="ARBA00022825"/>
    </source>
</evidence>
<dbReference type="STRING" id="413404.Rmag_0620"/>
<dbReference type="NCBIfam" id="TIGR00225">
    <property type="entry name" value="prc"/>
    <property type="match status" value="1"/>
</dbReference>
<evidence type="ECO:0000313" key="8">
    <source>
        <dbReference type="EMBL" id="ABL02369.1"/>
    </source>
</evidence>
<keyword evidence="9" id="KW-1185">Reference proteome</keyword>
<dbReference type="Pfam" id="PF03572">
    <property type="entry name" value="Peptidase_S41"/>
    <property type="match status" value="1"/>
</dbReference>
<dbReference type="Gene3D" id="2.30.42.10">
    <property type="match status" value="1"/>
</dbReference>
<comment type="similarity">
    <text evidence="1 5">Belongs to the peptidase S41A family.</text>
</comment>
<protein>
    <submittedName>
        <fullName evidence="8">Carboxyl-terminal protease</fullName>
        <ecNumber evidence="8">3.4.21.102</ecNumber>
    </submittedName>
</protein>
<dbReference type="GO" id="GO:0006508">
    <property type="term" value="P:proteolysis"/>
    <property type="evidence" value="ECO:0007669"/>
    <property type="project" value="UniProtKB-KW"/>
</dbReference>
<evidence type="ECO:0000256" key="1">
    <source>
        <dbReference type="ARBA" id="ARBA00009179"/>
    </source>
</evidence>
<name>A1AWR2_RUTMC</name>
<dbReference type="InterPro" id="IPR055210">
    <property type="entry name" value="CtpA/B_N"/>
</dbReference>
<dbReference type="CDD" id="cd06782">
    <property type="entry name" value="cpPDZ_CPP-like"/>
    <property type="match status" value="1"/>
</dbReference>
<dbReference type="MEROPS" id="S41.004"/>
<dbReference type="AlphaFoldDB" id="A1AWR2"/>
<dbReference type="InterPro" id="IPR041489">
    <property type="entry name" value="PDZ_6"/>
</dbReference>
<organism evidence="8 9">
    <name type="scientific">Ruthia magnifica subsp. Calyptogena magnifica</name>
    <dbReference type="NCBI Taxonomy" id="413404"/>
    <lineage>
        <taxon>Bacteria</taxon>
        <taxon>Pseudomonadati</taxon>
        <taxon>Pseudomonadota</taxon>
        <taxon>Gammaproteobacteria</taxon>
        <taxon>Candidatus Pseudothioglobaceae</taxon>
        <taxon>Candidatus Ruthturnera</taxon>
    </lineage>
</organism>
<evidence type="ECO:0000256" key="2">
    <source>
        <dbReference type="ARBA" id="ARBA00022670"/>
    </source>
</evidence>
<dbReference type="HOGENOM" id="CLU_017295_1_1_6"/>
<dbReference type="EC" id="3.4.21.102" evidence="8"/>
<evidence type="ECO:0000256" key="3">
    <source>
        <dbReference type="ARBA" id="ARBA00022801"/>
    </source>
</evidence>
<dbReference type="PROSITE" id="PS50106">
    <property type="entry name" value="PDZ"/>
    <property type="match status" value="1"/>
</dbReference>
<accession>A1AWR2</accession>
<dbReference type="PANTHER" id="PTHR32060:SF30">
    <property type="entry name" value="CARBOXY-TERMINAL PROCESSING PROTEASE CTPA"/>
    <property type="match status" value="1"/>
</dbReference>
<dbReference type="GO" id="GO:0007165">
    <property type="term" value="P:signal transduction"/>
    <property type="evidence" value="ECO:0007669"/>
    <property type="project" value="TreeGrafter"/>
</dbReference>
<dbReference type="SMART" id="SM00228">
    <property type="entry name" value="PDZ"/>
    <property type="match status" value="1"/>
</dbReference>
<dbReference type="GO" id="GO:0030288">
    <property type="term" value="C:outer membrane-bounded periplasmic space"/>
    <property type="evidence" value="ECO:0007669"/>
    <property type="project" value="TreeGrafter"/>
</dbReference>
<keyword evidence="4 5" id="KW-0720">Serine protease</keyword>
<dbReference type="InterPro" id="IPR004447">
    <property type="entry name" value="Peptidase_S41A"/>
</dbReference>
<evidence type="ECO:0000256" key="6">
    <source>
        <dbReference type="SAM" id="MobiDB-lite"/>
    </source>
</evidence>
<keyword evidence="2 5" id="KW-0645">Protease</keyword>
<dbReference type="InterPro" id="IPR029045">
    <property type="entry name" value="ClpP/crotonase-like_dom_sf"/>
</dbReference>
<proteinExistence type="inferred from homology"/>
<dbReference type="Gene3D" id="3.90.226.10">
    <property type="entry name" value="2-enoyl-CoA Hydratase, Chain A, domain 1"/>
    <property type="match status" value="1"/>
</dbReference>
<dbReference type="GO" id="GO:0004252">
    <property type="term" value="F:serine-type endopeptidase activity"/>
    <property type="evidence" value="ECO:0007669"/>
    <property type="project" value="UniProtKB-EC"/>
</dbReference>
<dbReference type="Proteomes" id="UP000002587">
    <property type="component" value="Chromosome"/>
</dbReference>
<evidence type="ECO:0000313" key="9">
    <source>
        <dbReference type="Proteomes" id="UP000002587"/>
    </source>
</evidence>
<feature type="region of interest" description="Disordered" evidence="6">
    <location>
        <begin position="395"/>
        <end position="416"/>
    </location>
</feature>
<evidence type="ECO:0000259" key="7">
    <source>
        <dbReference type="PROSITE" id="PS50106"/>
    </source>
</evidence>
<dbReference type="CDD" id="cd07560">
    <property type="entry name" value="Peptidase_S41_CPP"/>
    <property type="match status" value="1"/>
</dbReference>
<keyword evidence="3 5" id="KW-0378">Hydrolase</keyword>
<dbReference type="SMART" id="SM00245">
    <property type="entry name" value="TSPc"/>
    <property type="match status" value="1"/>
</dbReference>
<dbReference type="KEGG" id="rma:Rmag_0620"/>
<dbReference type="eggNOG" id="COG0793">
    <property type="taxonomic scope" value="Bacteria"/>
</dbReference>
<gene>
    <name evidence="8" type="ordered locus">Rmag_0620</name>
</gene>
<dbReference type="SUPFAM" id="SSF50156">
    <property type="entry name" value="PDZ domain-like"/>
    <property type="match status" value="1"/>
</dbReference>